<gene>
    <name evidence="2" type="ORF">DFR64_1257</name>
</gene>
<dbReference type="EMBL" id="QUMS01000001">
    <property type="protein sequence ID" value="REG11378.1"/>
    <property type="molecule type" value="Genomic_DNA"/>
</dbReference>
<keyword evidence="1" id="KW-0472">Membrane</keyword>
<comment type="caution">
    <text evidence="2">The sequence shown here is derived from an EMBL/GenBank/DDBJ whole genome shotgun (WGS) entry which is preliminary data.</text>
</comment>
<protein>
    <submittedName>
        <fullName evidence="2">Uncharacterized protein</fullName>
    </submittedName>
</protein>
<reference evidence="2 3" key="1">
    <citation type="submission" date="2018-08" db="EMBL/GenBank/DDBJ databases">
        <title>Genomic Encyclopedia of Type Strains, Phase IV (KMG-IV): sequencing the most valuable type-strain genomes for metagenomic binning, comparative biology and taxonomic classification.</title>
        <authorList>
            <person name="Goeker M."/>
        </authorList>
    </citation>
    <scope>NUCLEOTIDE SEQUENCE [LARGE SCALE GENOMIC DNA]</scope>
    <source>
        <strain evidence="2 3">DSM 23923</strain>
    </source>
</reference>
<keyword evidence="1" id="KW-1133">Transmembrane helix</keyword>
<feature type="transmembrane region" description="Helical" evidence="1">
    <location>
        <begin position="6"/>
        <end position="24"/>
    </location>
</feature>
<accession>A0A347ZRY3</accession>
<dbReference type="AlphaFoldDB" id="A0A347ZRY3"/>
<keyword evidence="1" id="KW-0812">Transmembrane</keyword>
<evidence type="ECO:0000256" key="1">
    <source>
        <dbReference type="SAM" id="Phobius"/>
    </source>
</evidence>
<dbReference type="RefSeq" id="WP_116224504.1">
    <property type="nucleotide sequence ID" value="NZ_AP018437.1"/>
</dbReference>
<proteinExistence type="predicted"/>
<name>A0A347ZRY3_9CHLR</name>
<keyword evidence="3" id="KW-1185">Reference proteome</keyword>
<sequence>MIDFFASITIALIVVMTVVIFLSNQRQAHIMKQMRFVLEDWYQSQMRDRREAYRKEIFMPDALQWLGSQVNLKIVDQGRRFENPPALELIAGEGVRLVVSPLSNRELRAAVRKIESKTRKVSKLVEPLLGSQPAKVQVVERSNATVHEWFEVEIETAGKMLGLNWMGLKALYFYMIPVQTNEEHIPLISFDLENLKLQIRSVFTTALNWVKQRFAKASG</sequence>
<dbReference type="Proteomes" id="UP000256388">
    <property type="component" value="Unassembled WGS sequence"/>
</dbReference>
<evidence type="ECO:0000313" key="3">
    <source>
        <dbReference type="Proteomes" id="UP000256388"/>
    </source>
</evidence>
<organism evidence="2 3">
    <name type="scientific">Pelolinea submarina</name>
    <dbReference type="NCBI Taxonomy" id="913107"/>
    <lineage>
        <taxon>Bacteria</taxon>
        <taxon>Bacillati</taxon>
        <taxon>Chloroflexota</taxon>
        <taxon>Anaerolineae</taxon>
        <taxon>Anaerolineales</taxon>
        <taxon>Anaerolineaceae</taxon>
        <taxon>Pelolinea</taxon>
    </lineage>
</organism>
<evidence type="ECO:0000313" key="2">
    <source>
        <dbReference type="EMBL" id="REG11378.1"/>
    </source>
</evidence>